<dbReference type="STRING" id="504798.SAMN05421871_104103"/>
<evidence type="ECO:0000313" key="3">
    <source>
        <dbReference type="EMBL" id="SDP19637.1"/>
    </source>
</evidence>
<protein>
    <submittedName>
        <fullName evidence="3">Non-specific serine/threonine protein kinase</fullName>
    </submittedName>
</protein>
<dbReference type="SMART" id="SM00421">
    <property type="entry name" value="HTH_LUXR"/>
    <property type="match status" value="1"/>
</dbReference>
<organism evidence="3 4">
    <name type="scientific">Actinokineospora alba</name>
    <dbReference type="NCBI Taxonomy" id="504798"/>
    <lineage>
        <taxon>Bacteria</taxon>
        <taxon>Bacillati</taxon>
        <taxon>Actinomycetota</taxon>
        <taxon>Actinomycetes</taxon>
        <taxon>Pseudonocardiales</taxon>
        <taxon>Pseudonocardiaceae</taxon>
        <taxon>Actinokineospora</taxon>
    </lineage>
</organism>
<name>A0A1H0QQK7_9PSEU</name>
<dbReference type="InterPro" id="IPR000792">
    <property type="entry name" value="Tscrpt_reg_LuxR_C"/>
</dbReference>
<dbReference type="GO" id="GO:0003677">
    <property type="term" value="F:DNA binding"/>
    <property type="evidence" value="ECO:0007669"/>
    <property type="project" value="InterPro"/>
</dbReference>
<keyword evidence="3" id="KW-0418">Kinase</keyword>
<keyword evidence="4" id="KW-1185">Reference proteome</keyword>
<dbReference type="PANTHER" id="PTHR47691:SF3">
    <property type="entry name" value="HTH-TYPE TRANSCRIPTIONAL REGULATOR RV0890C-RELATED"/>
    <property type="match status" value="1"/>
</dbReference>
<dbReference type="InterPro" id="IPR011990">
    <property type="entry name" value="TPR-like_helical_dom_sf"/>
</dbReference>
<dbReference type="PRINTS" id="PR00364">
    <property type="entry name" value="DISEASERSIST"/>
</dbReference>
<dbReference type="Pfam" id="PF13401">
    <property type="entry name" value="AAA_22"/>
    <property type="match status" value="1"/>
</dbReference>
<dbReference type="GO" id="GO:0004674">
    <property type="term" value="F:protein serine/threonine kinase activity"/>
    <property type="evidence" value="ECO:0007669"/>
    <property type="project" value="UniProtKB-KW"/>
</dbReference>
<accession>A0A1H0QQK7</accession>
<evidence type="ECO:0000259" key="2">
    <source>
        <dbReference type="PROSITE" id="PS50043"/>
    </source>
</evidence>
<dbReference type="SUPFAM" id="SSF52540">
    <property type="entry name" value="P-loop containing nucleoside triphosphate hydrolases"/>
    <property type="match status" value="1"/>
</dbReference>
<dbReference type="PANTHER" id="PTHR47691">
    <property type="entry name" value="REGULATOR-RELATED"/>
    <property type="match status" value="1"/>
</dbReference>
<keyword evidence="3" id="KW-0723">Serine/threonine-protein kinase</keyword>
<reference evidence="4" key="1">
    <citation type="submission" date="2016-10" db="EMBL/GenBank/DDBJ databases">
        <authorList>
            <person name="Varghese N."/>
            <person name="Submissions S."/>
        </authorList>
    </citation>
    <scope>NUCLEOTIDE SEQUENCE [LARGE SCALE GENOMIC DNA]</scope>
    <source>
        <strain evidence="4">IBRC-M 10655</strain>
    </source>
</reference>
<dbReference type="InterPro" id="IPR036388">
    <property type="entry name" value="WH-like_DNA-bd_sf"/>
</dbReference>
<evidence type="ECO:0000313" key="4">
    <source>
        <dbReference type="Proteomes" id="UP000199651"/>
    </source>
</evidence>
<dbReference type="PROSITE" id="PS50043">
    <property type="entry name" value="HTH_LUXR_2"/>
    <property type="match status" value="1"/>
</dbReference>
<dbReference type="EMBL" id="FNJB01000007">
    <property type="protein sequence ID" value="SDP19637.1"/>
    <property type="molecule type" value="Genomic_DNA"/>
</dbReference>
<dbReference type="Gene3D" id="3.40.50.300">
    <property type="entry name" value="P-loop containing nucleotide triphosphate hydrolases"/>
    <property type="match status" value="1"/>
</dbReference>
<dbReference type="Pfam" id="PF25872">
    <property type="entry name" value="HTH_77"/>
    <property type="match status" value="1"/>
</dbReference>
<feature type="domain" description="HTH luxR-type" evidence="2">
    <location>
        <begin position="695"/>
        <end position="760"/>
    </location>
</feature>
<dbReference type="GO" id="GO:0016887">
    <property type="term" value="F:ATP hydrolysis activity"/>
    <property type="evidence" value="ECO:0007669"/>
    <property type="project" value="InterPro"/>
</dbReference>
<gene>
    <name evidence="3" type="ORF">SAMN05192558_107104</name>
</gene>
<dbReference type="SUPFAM" id="SSF48452">
    <property type="entry name" value="TPR-like"/>
    <property type="match status" value="1"/>
</dbReference>
<dbReference type="InterPro" id="IPR049945">
    <property type="entry name" value="AAA_22"/>
</dbReference>
<sequence>MVTGQDRTSYIGRDDELVLAQRLLAAGPLVTLVGPGGVGKTRLAGRIAAREEARFPDGVVLVELAELRDAQLLASTVAGRLGLHDQSSRPTVDVLIEHLRGMRMLLLLDNCEHLISACADLVSALIAACPQLVVLATSRQSLGVAGEHLIQVPPLPLPPEPDRAHSAERVAESDAVRLFVDRAVAVLPSFTITEDNYRDVAQLCRELEGLPLAIELAAVRLRSLSLSQITERLSHKMRLLTGGRRTAPRRQQTLRTLIDWSHQLCSPAEQLVWARASVFSGSFDLTAAEQVCGGDGVEDSEVLDLIHSLLDKSILSREDQDGQARYRMLETLREYGHDLLERSGDRPRVARLHRDFYAELTARWHAEWIGRDQVAWVARLRAEHANLRVALDYCVTEPGEATVALEMITRVDLYWGIRGALTEARLWLERADAAAPPRAPERVAAYRLDGWFALLQGDTEGGVAQLVKAGDLVAETGDEVQDAHVTLVWGMAALFTGNEARSRDLFAQALTAFDAHQERIGGLYASFTFGLATAVSGEVDQGRSRLRKTIAECEEIGEIFWRSWALWALSAVELLYGDNDEAELCAKQGLRLTQLISNRLAEAFLVTILSGTAMRKSRYTRAMTLIGVSDAMWDALAADPDRFGMFGTERRQRIDASRNALGDAASDAERARGRALPKPEAVRHALEEPTTTESTTRSGKPLTKRETEIADLIAEGLTNKDIAAKLFISQRTAETHVDHILTKLGFHNRAQVAAWTATTPRASEPE</sequence>
<dbReference type="InterPro" id="IPR003593">
    <property type="entry name" value="AAA+_ATPase"/>
</dbReference>
<feature type="region of interest" description="Disordered" evidence="1">
    <location>
        <begin position="658"/>
        <end position="704"/>
    </location>
</feature>
<dbReference type="Gene3D" id="1.25.40.10">
    <property type="entry name" value="Tetratricopeptide repeat domain"/>
    <property type="match status" value="1"/>
</dbReference>
<dbReference type="SUPFAM" id="SSF46894">
    <property type="entry name" value="C-terminal effector domain of the bipartite response regulators"/>
    <property type="match status" value="1"/>
</dbReference>
<dbReference type="InterPro" id="IPR058852">
    <property type="entry name" value="HTH_77"/>
</dbReference>
<dbReference type="AlphaFoldDB" id="A0A1H0QQK7"/>
<dbReference type="PRINTS" id="PR00038">
    <property type="entry name" value="HTHLUXR"/>
</dbReference>
<evidence type="ECO:0000256" key="1">
    <source>
        <dbReference type="SAM" id="MobiDB-lite"/>
    </source>
</evidence>
<dbReference type="GO" id="GO:0006355">
    <property type="term" value="P:regulation of DNA-templated transcription"/>
    <property type="evidence" value="ECO:0007669"/>
    <property type="project" value="InterPro"/>
</dbReference>
<dbReference type="Gene3D" id="1.10.10.10">
    <property type="entry name" value="Winged helix-like DNA-binding domain superfamily/Winged helix DNA-binding domain"/>
    <property type="match status" value="1"/>
</dbReference>
<dbReference type="Pfam" id="PF00196">
    <property type="entry name" value="GerE"/>
    <property type="match status" value="1"/>
</dbReference>
<dbReference type="SMART" id="SM00382">
    <property type="entry name" value="AAA"/>
    <property type="match status" value="1"/>
</dbReference>
<dbReference type="Proteomes" id="UP000199651">
    <property type="component" value="Unassembled WGS sequence"/>
</dbReference>
<proteinExistence type="predicted"/>
<dbReference type="OrthoDB" id="9812579at2"/>
<dbReference type="InterPro" id="IPR027417">
    <property type="entry name" value="P-loop_NTPase"/>
</dbReference>
<keyword evidence="3" id="KW-0808">Transferase</keyword>
<dbReference type="CDD" id="cd06170">
    <property type="entry name" value="LuxR_C_like"/>
    <property type="match status" value="1"/>
</dbReference>
<dbReference type="InterPro" id="IPR016032">
    <property type="entry name" value="Sig_transdc_resp-reg_C-effctor"/>
</dbReference>